<dbReference type="Gene3D" id="1.10.40.60">
    <property type="entry name" value="EpsJ-like"/>
    <property type="match status" value="1"/>
</dbReference>
<comment type="caution">
    <text evidence="12">The sequence shown here is derived from an EMBL/GenBank/DDBJ whole genome shotgun (WGS) entry which is preliminary data.</text>
</comment>
<dbReference type="Proteomes" id="UP001620408">
    <property type="component" value="Unassembled WGS sequence"/>
</dbReference>
<proteinExistence type="inferred from homology"/>
<sequence length="300" mass="32115">MPGNINYQRGVALVVVLWACTLLAILLGGYATLTRTEALQARYQAARVRLHYLAEAGVMRGMAEFAGKNGGGWIADGRPYVLRLDEADIEIRNHDDAGKVDLNTATPEVLQGLFQVAGLDATSAQALAANVQESRDAGGKVFRDEGTQRYARAGLARGPRYTEFATPEDVQGVLGMTPTLYRRIAPFITVWSRRPTPAPAFASALILATLPGVSIESAQRFVAIRQASPPQNLPKALPNGTVIGSWRGGNVRTIVATAKGADGVRVSIHATVRLEYVRGHASVGVLRWDEGDTENGGSLQ</sequence>
<dbReference type="InterPro" id="IPR049031">
    <property type="entry name" value="T2SSK_SAM-like_1st"/>
</dbReference>
<dbReference type="RefSeq" id="WP_379983263.1">
    <property type="nucleotide sequence ID" value="NZ_JADIKD010000012.1"/>
</dbReference>
<keyword evidence="5" id="KW-0997">Cell inner membrane</keyword>
<evidence type="ECO:0000256" key="3">
    <source>
        <dbReference type="ARBA" id="ARBA00022448"/>
    </source>
</evidence>
<gene>
    <name evidence="12" type="ORF">ISS97_17700</name>
</gene>
<keyword evidence="8 10" id="KW-1133">Transmembrane helix</keyword>
<dbReference type="SUPFAM" id="SSF158544">
    <property type="entry name" value="GspK insert domain-like"/>
    <property type="match status" value="1"/>
</dbReference>
<dbReference type="InterPro" id="IPR005628">
    <property type="entry name" value="GspK"/>
</dbReference>
<organism evidence="12 13">
    <name type="scientific">Dyella koreensis</name>
    <dbReference type="NCBI Taxonomy" id="311235"/>
    <lineage>
        <taxon>Bacteria</taxon>
        <taxon>Pseudomonadati</taxon>
        <taxon>Pseudomonadota</taxon>
        <taxon>Gammaproteobacteria</taxon>
        <taxon>Lysobacterales</taxon>
        <taxon>Rhodanobacteraceae</taxon>
        <taxon>Dyella</taxon>
    </lineage>
</organism>
<protein>
    <submittedName>
        <fullName evidence="12">General secretion pathway protein GspK</fullName>
    </submittedName>
</protein>
<evidence type="ECO:0000256" key="7">
    <source>
        <dbReference type="ARBA" id="ARBA00022927"/>
    </source>
</evidence>
<dbReference type="Pfam" id="PF21687">
    <property type="entry name" value="T2SSK_1st"/>
    <property type="match status" value="1"/>
</dbReference>
<keyword evidence="9 10" id="KW-0472">Membrane</keyword>
<keyword evidence="7" id="KW-0653">Protein transport</keyword>
<evidence type="ECO:0000256" key="8">
    <source>
        <dbReference type="ARBA" id="ARBA00022989"/>
    </source>
</evidence>
<comment type="similarity">
    <text evidence="2">Belongs to the GSP K family.</text>
</comment>
<reference evidence="12 13" key="1">
    <citation type="submission" date="2020-10" db="EMBL/GenBank/DDBJ databases">
        <title>Phylogeny of dyella-like bacteria.</title>
        <authorList>
            <person name="Fu J."/>
        </authorList>
    </citation>
    <scope>NUCLEOTIDE SEQUENCE [LARGE SCALE GENOMIC DNA]</scope>
    <source>
        <strain evidence="12 13">BB4</strain>
    </source>
</reference>
<name>A0ABW8K890_9GAMM</name>
<evidence type="ECO:0000256" key="9">
    <source>
        <dbReference type="ARBA" id="ARBA00023136"/>
    </source>
</evidence>
<evidence type="ECO:0000256" key="6">
    <source>
        <dbReference type="ARBA" id="ARBA00022692"/>
    </source>
</evidence>
<dbReference type="PANTHER" id="PTHR38831">
    <property type="entry name" value="TYPE II SECRETION SYSTEM PROTEIN K"/>
    <property type="match status" value="1"/>
</dbReference>
<evidence type="ECO:0000256" key="1">
    <source>
        <dbReference type="ARBA" id="ARBA00004533"/>
    </source>
</evidence>
<accession>A0ABW8K890</accession>
<dbReference type="EMBL" id="JADIKD010000012">
    <property type="protein sequence ID" value="MFK2919109.1"/>
    <property type="molecule type" value="Genomic_DNA"/>
</dbReference>
<keyword evidence="13" id="KW-1185">Reference proteome</keyword>
<comment type="subcellular location">
    <subcellularLocation>
        <location evidence="1">Cell inner membrane</location>
    </subcellularLocation>
</comment>
<dbReference type="PANTHER" id="PTHR38831:SF2">
    <property type="entry name" value="TYPE II SECRETION SYSTEM PROTEIN K"/>
    <property type="match status" value="1"/>
</dbReference>
<keyword evidence="4" id="KW-1003">Cell membrane</keyword>
<feature type="transmembrane region" description="Helical" evidence="10">
    <location>
        <begin position="12"/>
        <end position="33"/>
    </location>
</feature>
<keyword evidence="6 10" id="KW-0812">Transmembrane</keyword>
<evidence type="ECO:0000256" key="4">
    <source>
        <dbReference type="ARBA" id="ARBA00022475"/>
    </source>
</evidence>
<dbReference type="InterPro" id="IPR038072">
    <property type="entry name" value="GspK_central_sf"/>
</dbReference>
<evidence type="ECO:0000256" key="5">
    <source>
        <dbReference type="ARBA" id="ARBA00022519"/>
    </source>
</evidence>
<evidence type="ECO:0000313" key="13">
    <source>
        <dbReference type="Proteomes" id="UP001620408"/>
    </source>
</evidence>
<evidence type="ECO:0000256" key="2">
    <source>
        <dbReference type="ARBA" id="ARBA00007246"/>
    </source>
</evidence>
<keyword evidence="3" id="KW-0813">Transport</keyword>
<evidence type="ECO:0000313" key="12">
    <source>
        <dbReference type="EMBL" id="MFK2919109.1"/>
    </source>
</evidence>
<evidence type="ECO:0000259" key="11">
    <source>
        <dbReference type="Pfam" id="PF21687"/>
    </source>
</evidence>
<feature type="domain" description="T2SS protein K first SAM-like" evidence="11">
    <location>
        <begin position="103"/>
        <end position="191"/>
    </location>
</feature>
<evidence type="ECO:0000256" key="10">
    <source>
        <dbReference type="SAM" id="Phobius"/>
    </source>
</evidence>